<evidence type="ECO:0000256" key="17">
    <source>
        <dbReference type="SAM" id="MobiDB-lite"/>
    </source>
</evidence>
<evidence type="ECO:0000256" key="13">
    <source>
        <dbReference type="ARBA" id="ARBA00023136"/>
    </source>
</evidence>
<evidence type="ECO:0000256" key="9">
    <source>
        <dbReference type="ARBA" id="ARBA00022792"/>
    </source>
</evidence>
<proteinExistence type="inferred from homology"/>
<organism evidence="18 19">
    <name type="scientific">Strongyloides stercoralis</name>
    <name type="common">Threadworm</name>
    <dbReference type="NCBI Taxonomy" id="6248"/>
    <lineage>
        <taxon>Eukaryota</taxon>
        <taxon>Metazoa</taxon>
        <taxon>Ecdysozoa</taxon>
        <taxon>Nematoda</taxon>
        <taxon>Chromadorea</taxon>
        <taxon>Rhabditida</taxon>
        <taxon>Tylenchina</taxon>
        <taxon>Panagrolaimomorpha</taxon>
        <taxon>Strongyloidoidea</taxon>
        <taxon>Strongyloididae</taxon>
        <taxon>Strongyloides</taxon>
    </lineage>
</organism>
<dbReference type="EC" id="3.6.5.2" evidence="6"/>
<keyword evidence="11" id="KW-0249">Electron transport</keyword>
<keyword evidence="9" id="KW-0999">Mitochondrion inner membrane</keyword>
<dbReference type="AlphaFoldDB" id="A0AAF5D1H9"/>
<dbReference type="SMART" id="SM00173">
    <property type="entry name" value="RAS"/>
    <property type="match status" value="1"/>
</dbReference>
<keyword evidence="14 16" id="KW-1015">Disulfide bond</keyword>
<keyword evidence="12" id="KW-0496">Mitochondrion</keyword>
<keyword evidence="10" id="KW-0378">Hydrolase</keyword>
<evidence type="ECO:0000256" key="1">
    <source>
        <dbReference type="ARBA" id="ARBA00003195"/>
    </source>
</evidence>
<sequence length="862" mass="99618">RDMSGNLIDGTYTGLTPIIKTPISDAFNVAFSQQGRVCGFFEAQFYKCVEAYGAKLGRRYCDLEHRDLKECVTGDKQNKRVEAIRNERWKKYLEGKGSLQKFHNIISTTFMDHPESQDTTRRYDGRNCYAGYLWDIRLKSYNVGIRNVMRRAEVMRCKPGTYEIFHRRKFFHSICPDQCLATNLPLGSVIQKFSVCGRYLFLTNADYSQFIVYDYIGCDNIFNGTSQRPFDKIFRLRHTYNFIKPGYENVRLQLIRSIILNSPGGKFIILASVRAYTHMDHGNFTYYRTNDSYIESKFFDVFTIYTIDIEKNVIADEYSFIQERIKQLPISVFNCTIAALALSSQVIHILHVDKETGKLTLLLKLGRDIYQDDHVYIGPEMHKREKFITGLKQKVLAHVVTKISPNCLQKLMGQLEVYKTMQLHSVQVISEHELFIKFTCNDLATSYSQKNNCNCAPLHVIYNWVTCEVLKSIKNDVPGLNKTLIDNYVATHHTCNTPTNFMDGPLHSFYPTQDFTLIIKDEGLCIPIINSFCCSRSPYLDYETFRLDCCRKSAFSQDAARLKIDVDFLKFYDLVTKGRHKVVRNRNDTNRDNFPAIYLFHPTDPFFIIILLPGMDGNHLELHVALIGMRGCGKSALTVRYITKRFIGEYDPELEDTYCKQESILSQPIMVWLMDTVDGYGKDSMRYFSWADVYIVVYDITSQLSFQYAENLLRQIKSHEHSLCMRSHKTLVLGNKTDLERYRQVSHIEGEKLAKEYNVLFSETSAIEDYKKVSGVFSKLLESVIEDMKTRRSPSPRLYNSDSEVQTRVKTSTSFRGALKNVARSSTLRRSKSPGQIERQKLSFASKTKTGSKLLKLFQNSS</sequence>
<keyword evidence="13" id="KW-0472">Membrane</keyword>
<evidence type="ECO:0000256" key="5">
    <source>
        <dbReference type="ARBA" id="ARBA00008344"/>
    </source>
</evidence>
<evidence type="ECO:0000313" key="18">
    <source>
        <dbReference type="Proteomes" id="UP000035681"/>
    </source>
</evidence>
<dbReference type="InterPro" id="IPR019342">
    <property type="entry name" value="NADH_UbQ_OxRdtase_FeS-su5"/>
</dbReference>
<evidence type="ECO:0000256" key="12">
    <source>
        <dbReference type="ARBA" id="ARBA00023128"/>
    </source>
</evidence>
<evidence type="ECO:0000256" key="14">
    <source>
        <dbReference type="ARBA" id="ARBA00023157"/>
    </source>
</evidence>
<dbReference type="Gene3D" id="3.40.50.300">
    <property type="entry name" value="P-loop containing nucleotide triphosphate hydrolases"/>
    <property type="match status" value="1"/>
</dbReference>
<protein>
    <recommendedName>
        <fullName evidence="6">small monomeric GTPase</fullName>
        <ecNumber evidence="6">3.6.5.2</ecNumber>
    </recommendedName>
</protein>
<comment type="similarity">
    <text evidence="5">Belongs to the small GTPase superfamily. Ras family.</text>
</comment>
<keyword evidence="18" id="KW-1185">Reference proteome</keyword>
<dbReference type="SMART" id="SM00175">
    <property type="entry name" value="RAB"/>
    <property type="match status" value="1"/>
</dbReference>
<dbReference type="InterPro" id="IPR051065">
    <property type="entry name" value="Ras-related_GTPase"/>
</dbReference>
<dbReference type="Pfam" id="PF00071">
    <property type="entry name" value="Ras"/>
    <property type="match status" value="1"/>
</dbReference>
<dbReference type="GO" id="GO:0005525">
    <property type="term" value="F:GTP binding"/>
    <property type="evidence" value="ECO:0007669"/>
    <property type="project" value="InterPro"/>
</dbReference>
<dbReference type="InterPro" id="IPR027417">
    <property type="entry name" value="P-loop_NTPase"/>
</dbReference>
<feature type="region of interest" description="Disordered" evidence="17">
    <location>
        <begin position="824"/>
        <end position="843"/>
    </location>
</feature>
<dbReference type="PROSITE" id="PS51419">
    <property type="entry name" value="RAB"/>
    <property type="match status" value="1"/>
</dbReference>
<dbReference type="Proteomes" id="UP000035681">
    <property type="component" value="Unplaced"/>
</dbReference>
<name>A0AAF5D1H9_STRER</name>
<dbReference type="PANTHER" id="PTHR45704">
    <property type="entry name" value="RAS-LIKE FAMILY MEMBER 11"/>
    <property type="match status" value="1"/>
</dbReference>
<evidence type="ECO:0000256" key="4">
    <source>
        <dbReference type="ARBA" id="ARBA00007372"/>
    </source>
</evidence>
<dbReference type="PROSITE" id="PS51421">
    <property type="entry name" value="RAS"/>
    <property type="match status" value="1"/>
</dbReference>
<accession>A0AAF5D1H9</accession>
<comment type="function">
    <text evidence="1">Accessory subunit of the mitochondrial membrane respiratory chain NADH dehydrogenase (Complex I), that is believed not to be involved in catalysis. Complex I functions in the transfer of electrons from NADH to the respiratory chain. The immediate electron acceptor for the enzyme is believed to be ubiquinone.</text>
</comment>
<dbReference type="Pfam" id="PF09737">
    <property type="entry name" value="Det1"/>
    <property type="match status" value="1"/>
</dbReference>
<evidence type="ECO:0000256" key="8">
    <source>
        <dbReference type="ARBA" id="ARBA00022660"/>
    </source>
</evidence>
<reference evidence="19" key="1">
    <citation type="submission" date="2024-02" db="UniProtKB">
        <authorList>
            <consortium name="WormBaseParasite"/>
        </authorList>
    </citation>
    <scope>IDENTIFICATION</scope>
</reference>
<dbReference type="InterPro" id="IPR001806">
    <property type="entry name" value="Small_GTPase"/>
</dbReference>
<evidence type="ECO:0000256" key="16">
    <source>
        <dbReference type="PIRSR" id="PIRSR619342-50"/>
    </source>
</evidence>
<dbReference type="SUPFAM" id="SSF52540">
    <property type="entry name" value="P-loop containing nucleoside triphosphate hydrolases"/>
    <property type="match status" value="1"/>
</dbReference>
<evidence type="ECO:0000256" key="15">
    <source>
        <dbReference type="ARBA" id="ARBA00048098"/>
    </source>
</evidence>
<dbReference type="WBParaSite" id="TCONS_00004205.p1">
    <property type="protein sequence ID" value="TCONS_00004205.p1"/>
    <property type="gene ID" value="XLOC_001336"/>
</dbReference>
<evidence type="ECO:0000256" key="6">
    <source>
        <dbReference type="ARBA" id="ARBA00011984"/>
    </source>
</evidence>
<evidence type="ECO:0000313" key="19">
    <source>
        <dbReference type="WBParaSite" id="TCONS_00004205.p1"/>
    </source>
</evidence>
<evidence type="ECO:0000256" key="10">
    <source>
        <dbReference type="ARBA" id="ARBA00022801"/>
    </source>
</evidence>
<evidence type="ECO:0000256" key="2">
    <source>
        <dbReference type="ARBA" id="ARBA00004569"/>
    </source>
</evidence>
<dbReference type="GO" id="GO:0003925">
    <property type="term" value="F:G protein activity"/>
    <property type="evidence" value="ECO:0007669"/>
    <property type="project" value="UniProtKB-EC"/>
</dbReference>
<evidence type="ECO:0000256" key="11">
    <source>
        <dbReference type="ARBA" id="ARBA00022982"/>
    </source>
</evidence>
<dbReference type="InterPro" id="IPR019138">
    <property type="entry name" value="De-etiolated_protein_1_Det1"/>
</dbReference>
<evidence type="ECO:0000256" key="3">
    <source>
        <dbReference type="ARBA" id="ARBA00004637"/>
    </source>
</evidence>
<comment type="subcellular location">
    <subcellularLocation>
        <location evidence="3">Mitochondrion inner membrane</location>
        <topology evidence="3">Peripheral membrane protein</topology>
    </subcellularLocation>
    <subcellularLocation>
        <location evidence="2">Mitochondrion intermembrane space</location>
    </subcellularLocation>
</comment>
<keyword evidence="8" id="KW-0679">Respiratory chain</keyword>
<dbReference type="GO" id="GO:0005743">
    <property type="term" value="C:mitochondrial inner membrane"/>
    <property type="evidence" value="ECO:0007669"/>
    <property type="project" value="UniProtKB-SubCell"/>
</dbReference>
<feature type="disulfide bond" evidence="16">
    <location>
        <begin position="38"/>
        <end position="71"/>
    </location>
</feature>
<comment type="catalytic activity">
    <reaction evidence="15">
        <text>GTP + H2O = GDP + phosphate + H(+)</text>
        <dbReference type="Rhea" id="RHEA:19669"/>
        <dbReference type="ChEBI" id="CHEBI:15377"/>
        <dbReference type="ChEBI" id="CHEBI:15378"/>
        <dbReference type="ChEBI" id="CHEBI:37565"/>
        <dbReference type="ChEBI" id="CHEBI:43474"/>
        <dbReference type="ChEBI" id="CHEBI:58189"/>
        <dbReference type="EC" id="3.6.5.2"/>
    </reaction>
</comment>
<keyword evidence="7" id="KW-0813">Transport</keyword>
<comment type="similarity">
    <text evidence="4">Belongs to the complex I NDUFS5 subunit family.</text>
</comment>
<evidence type="ECO:0000256" key="7">
    <source>
        <dbReference type="ARBA" id="ARBA00022448"/>
    </source>
</evidence>
<dbReference type="Pfam" id="PF10200">
    <property type="entry name" value="Ndufs5"/>
    <property type="match status" value="1"/>
</dbReference>
<dbReference type="GO" id="GO:0005758">
    <property type="term" value="C:mitochondrial intermembrane space"/>
    <property type="evidence" value="ECO:0007669"/>
    <property type="project" value="UniProtKB-SubCell"/>
</dbReference>
<dbReference type="SMART" id="SM00174">
    <property type="entry name" value="RHO"/>
    <property type="match status" value="1"/>
</dbReference>
<dbReference type="PRINTS" id="PR00449">
    <property type="entry name" value="RASTRNSFRMNG"/>
</dbReference>
<feature type="disulfide bond" evidence="16">
    <location>
        <begin position="48"/>
        <end position="61"/>
    </location>
</feature>